<name>A0A939IMI5_9ALTE</name>
<dbReference type="Proteomes" id="UP000664654">
    <property type="component" value="Unassembled WGS sequence"/>
</dbReference>
<gene>
    <name evidence="2" type="ORF">J0A66_08930</name>
</gene>
<organism evidence="2 3">
    <name type="scientific">Bowmanella dokdonensis</name>
    <dbReference type="NCBI Taxonomy" id="751969"/>
    <lineage>
        <taxon>Bacteria</taxon>
        <taxon>Pseudomonadati</taxon>
        <taxon>Pseudomonadota</taxon>
        <taxon>Gammaproteobacteria</taxon>
        <taxon>Alteromonadales</taxon>
        <taxon>Alteromonadaceae</taxon>
        <taxon>Bowmanella</taxon>
    </lineage>
</organism>
<feature type="transmembrane region" description="Helical" evidence="1">
    <location>
        <begin position="128"/>
        <end position="148"/>
    </location>
</feature>
<dbReference type="EMBL" id="JAFKCV010000004">
    <property type="protein sequence ID" value="MBN7825343.1"/>
    <property type="molecule type" value="Genomic_DNA"/>
</dbReference>
<feature type="transmembrane region" description="Helical" evidence="1">
    <location>
        <begin position="9"/>
        <end position="30"/>
    </location>
</feature>
<dbReference type="PANTHER" id="PTHR34219">
    <property type="entry name" value="IRON-REGULATED INNER MEMBRANE PROTEIN-RELATED"/>
    <property type="match status" value="1"/>
</dbReference>
<evidence type="ECO:0000256" key="1">
    <source>
        <dbReference type="SAM" id="Phobius"/>
    </source>
</evidence>
<evidence type="ECO:0000313" key="2">
    <source>
        <dbReference type="EMBL" id="MBN7825343.1"/>
    </source>
</evidence>
<dbReference type="InterPro" id="IPR005625">
    <property type="entry name" value="PepSY-ass_TM"/>
</dbReference>
<dbReference type="PANTHER" id="PTHR34219:SF3">
    <property type="entry name" value="BLL7967 PROTEIN"/>
    <property type="match status" value="1"/>
</dbReference>
<dbReference type="Pfam" id="PF03929">
    <property type="entry name" value="PepSY_TM"/>
    <property type="match status" value="1"/>
</dbReference>
<feature type="transmembrane region" description="Helical" evidence="1">
    <location>
        <begin position="320"/>
        <end position="341"/>
    </location>
</feature>
<reference evidence="2" key="1">
    <citation type="submission" date="2021-03" db="EMBL/GenBank/DDBJ databases">
        <title>novel species isolated from a fishpond in China.</title>
        <authorList>
            <person name="Lu H."/>
            <person name="Cai Z."/>
        </authorList>
    </citation>
    <scope>NUCLEOTIDE SEQUENCE</scope>
    <source>
        <strain evidence="2">JCM 30855</strain>
    </source>
</reference>
<dbReference type="AlphaFoldDB" id="A0A939IMI5"/>
<comment type="caution">
    <text evidence="2">The sequence shown here is derived from an EMBL/GenBank/DDBJ whole genome shotgun (WGS) entry which is preliminary data.</text>
</comment>
<evidence type="ECO:0000313" key="3">
    <source>
        <dbReference type="Proteomes" id="UP000664654"/>
    </source>
</evidence>
<proteinExistence type="predicted"/>
<keyword evidence="3" id="KW-1185">Reference proteome</keyword>
<keyword evidence="1" id="KW-0472">Membrane</keyword>
<dbReference type="RefSeq" id="WP_206573454.1">
    <property type="nucleotide sequence ID" value="NZ_JAFKCV010000004.1"/>
</dbReference>
<keyword evidence="1" id="KW-0812">Transmembrane</keyword>
<feature type="transmembrane region" description="Helical" evidence="1">
    <location>
        <begin position="176"/>
        <end position="196"/>
    </location>
</feature>
<keyword evidence="1" id="KW-1133">Transmembrane helix</keyword>
<sequence length="346" mass="39512">MNGKAVHRWLGWLAGSWFVLVSLSGALLLYKNPLLAWQYPELRQAGPVASVTHWGPLLNQLQQDPAFRYAKLPAADALWLEAVTHDDIRHYYDQGFELLLVRAPHSDLIGWLYDFHLHLLLGELGHEILGYLGLSIVALIGVGLYLWWPRQFRRQLWRLPLTKLNLRTLRQWHTSLGSLFTPLLLLATLTGVLMVFNGPFRAGMNWLFTDPPLQMPSREPVPWPLADTDWPEILQVATRHWPQMDFRLLSFRQQETDAVSFRAKATDEWHPNGRGVLILEPGTRQVLLARTAESLGQGHQLSNAIYPLHIAAVGGNWYKIPLLLTGLLPLLLMTTGLVYYLKRPRS</sequence>
<protein>
    <submittedName>
        <fullName evidence="2">PepSY domain-containing protein</fullName>
    </submittedName>
</protein>
<accession>A0A939IMI5</accession>